<dbReference type="RefSeq" id="WP_171469386.1">
    <property type="nucleotide sequence ID" value="NZ_CP053452.2"/>
</dbReference>
<dbReference type="EMBL" id="CP053452">
    <property type="protein sequence ID" value="QJW93123.1"/>
    <property type="molecule type" value="Genomic_DNA"/>
</dbReference>
<dbReference type="KEGG" id="ftj:FTUN_0626"/>
<dbReference type="AlphaFoldDB" id="A0A6M5YIQ1"/>
<name>A0A6M5YIQ1_9BACT</name>
<evidence type="ECO:0000313" key="1">
    <source>
        <dbReference type="EMBL" id="QJW93123.1"/>
    </source>
</evidence>
<protein>
    <submittedName>
        <fullName evidence="1">Uncharacterized protein</fullName>
    </submittedName>
</protein>
<dbReference type="InterPro" id="IPR001387">
    <property type="entry name" value="Cro/C1-type_HTH"/>
</dbReference>
<sequence>MGRRTQADDSEKGSGIAERLKHLRDLLWDGNNSRMGRELGNISHPVISRVLAGDQPPPGKLLEALAKWPGLNVRWLFAGEGEPLSERGLGAGGGHFSPIARELLPGEPGQHPELLTQTSLPVAAAFYSTTAYWFPVPKGHALTKDTRAKLAAGDYLLIETSPNWTLRELAYADRLCVFTVGRPSGCVLAVVDRGDIDPEPPFTLRPFWEYGDAVMVPSEDSPHPEDGPRPDDRKKFRFYRNDLVGVCRQLCRLDPAAVR</sequence>
<reference evidence="2" key="1">
    <citation type="submission" date="2020-05" db="EMBL/GenBank/DDBJ databases">
        <title>Frigoriglobus tundricola gen. nov., sp. nov., a psychrotolerant cellulolytic planctomycete of the family Gemmataceae with two divergent copies of 16S rRNA gene.</title>
        <authorList>
            <person name="Kulichevskaya I.S."/>
            <person name="Ivanova A.A."/>
            <person name="Naumoff D.G."/>
            <person name="Beletsky A.V."/>
            <person name="Rijpstra W.I.C."/>
            <person name="Sinninghe Damste J.S."/>
            <person name="Mardanov A.V."/>
            <person name="Ravin N.V."/>
            <person name="Dedysh S.N."/>
        </authorList>
    </citation>
    <scope>NUCLEOTIDE SEQUENCE [LARGE SCALE GENOMIC DNA]</scope>
    <source>
        <strain evidence="2">PL17</strain>
    </source>
</reference>
<evidence type="ECO:0000313" key="2">
    <source>
        <dbReference type="Proteomes" id="UP000503447"/>
    </source>
</evidence>
<dbReference type="Proteomes" id="UP000503447">
    <property type="component" value="Chromosome"/>
</dbReference>
<organism evidence="1 2">
    <name type="scientific">Frigoriglobus tundricola</name>
    <dbReference type="NCBI Taxonomy" id="2774151"/>
    <lineage>
        <taxon>Bacteria</taxon>
        <taxon>Pseudomonadati</taxon>
        <taxon>Planctomycetota</taxon>
        <taxon>Planctomycetia</taxon>
        <taxon>Gemmatales</taxon>
        <taxon>Gemmataceae</taxon>
        <taxon>Frigoriglobus</taxon>
    </lineage>
</organism>
<gene>
    <name evidence="1" type="ORF">FTUN_0626</name>
</gene>
<accession>A0A6M5YIQ1</accession>
<dbReference type="CDD" id="cd00093">
    <property type="entry name" value="HTH_XRE"/>
    <property type="match status" value="1"/>
</dbReference>
<keyword evidence="2" id="KW-1185">Reference proteome</keyword>
<proteinExistence type="predicted"/>